<dbReference type="SMART" id="SM01217">
    <property type="entry name" value="Fn3_like"/>
    <property type="match status" value="1"/>
</dbReference>
<reference evidence="12" key="3">
    <citation type="submission" date="2010-09" db="EMBL/GenBank/DDBJ databases">
        <title>Annotation of Gaeumannomyces graminis var. tritici R3-111a-1.</title>
        <authorList>
            <consortium name="The Broad Institute Genome Sequencing Platform"/>
            <person name="Ma L.-J."/>
            <person name="Dead R."/>
            <person name="Young S.K."/>
            <person name="Zeng Q."/>
            <person name="Gargeya S."/>
            <person name="Fitzgerald M."/>
            <person name="Haas B."/>
            <person name="Abouelleil A."/>
            <person name="Alvarado L."/>
            <person name="Arachchi H.M."/>
            <person name="Berlin A."/>
            <person name="Brown A."/>
            <person name="Chapman S.B."/>
            <person name="Chen Z."/>
            <person name="Dunbar C."/>
            <person name="Freedman E."/>
            <person name="Gearin G."/>
            <person name="Gellesch M."/>
            <person name="Goldberg J."/>
            <person name="Griggs A."/>
            <person name="Gujja S."/>
            <person name="Heiman D."/>
            <person name="Howarth C."/>
            <person name="Larson L."/>
            <person name="Lui A."/>
            <person name="MacDonald P.J.P."/>
            <person name="Mehta T."/>
            <person name="Montmayeur A."/>
            <person name="Murphy C."/>
            <person name="Neiman D."/>
            <person name="Pearson M."/>
            <person name="Priest M."/>
            <person name="Roberts A."/>
            <person name="Saif S."/>
            <person name="Shea T."/>
            <person name="Shenoy N."/>
            <person name="Sisk P."/>
            <person name="Stolte C."/>
            <person name="Sykes S."/>
            <person name="Yandava C."/>
            <person name="Wortman J."/>
            <person name="Nusbaum C."/>
            <person name="Birren B."/>
        </authorList>
    </citation>
    <scope>NUCLEOTIDE SEQUENCE</scope>
    <source>
        <strain evidence="12">R3-111a-1</strain>
    </source>
</reference>
<dbReference type="VEuPathDB" id="FungiDB:GGTG_11197"/>
<comment type="catalytic activity">
    <reaction evidence="1">
        <text>Hydrolysis of terminal, non-reducing beta-D-glucosyl residues with release of beta-D-glucose.</text>
        <dbReference type="EC" id="3.2.1.21"/>
    </reaction>
</comment>
<dbReference type="STRING" id="644352.J3PCH6"/>
<dbReference type="InterPro" id="IPR036881">
    <property type="entry name" value="Glyco_hydro_3_C_sf"/>
</dbReference>
<dbReference type="InterPro" id="IPR050288">
    <property type="entry name" value="Cellulose_deg_GH3"/>
</dbReference>
<dbReference type="InterPro" id="IPR026891">
    <property type="entry name" value="Fn3-like"/>
</dbReference>
<reference evidence="13" key="4">
    <citation type="journal article" date="2015" name="G3 (Bethesda)">
        <title>Genome sequences of three phytopathogenic species of the Magnaporthaceae family of fungi.</title>
        <authorList>
            <person name="Okagaki L.H."/>
            <person name="Nunes C.C."/>
            <person name="Sailsbery J."/>
            <person name="Clay B."/>
            <person name="Brown D."/>
            <person name="John T."/>
            <person name="Oh Y."/>
            <person name="Young N."/>
            <person name="Fitzgerald M."/>
            <person name="Haas B.J."/>
            <person name="Zeng Q."/>
            <person name="Young S."/>
            <person name="Adiconis X."/>
            <person name="Fan L."/>
            <person name="Levin J.Z."/>
            <person name="Mitchell T.K."/>
            <person name="Okubara P.A."/>
            <person name="Farman M.L."/>
            <person name="Kohn L.M."/>
            <person name="Birren B."/>
            <person name="Ma L.-J."/>
            <person name="Dean R.A."/>
        </authorList>
    </citation>
    <scope>NUCLEOTIDE SEQUENCE</scope>
    <source>
        <strain evidence="13">R3-111a-1</strain>
    </source>
</reference>
<dbReference type="SUPFAM" id="SSF52279">
    <property type="entry name" value="Beta-D-glucan exohydrolase, C-terminal domain"/>
    <property type="match status" value="2"/>
</dbReference>
<dbReference type="AlphaFoldDB" id="J3PCH6"/>
<evidence type="ECO:0000256" key="4">
    <source>
        <dbReference type="ARBA" id="ARBA00012744"/>
    </source>
</evidence>
<dbReference type="InterPro" id="IPR001764">
    <property type="entry name" value="Glyco_hydro_3_N"/>
</dbReference>
<dbReference type="InterPro" id="IPR036962">
    <property type="entry name" value="Glyco_hydro_3_N_sf"/>
</dbReference>
<evidence type="ECO:0000256" key="1">
    <source>
        <dbReference type="ARBA" id="ARBA00000448"/>
    </source>
</evidence>
<evidence type="ECO:0000313" key="14">
    <source>
        <dbReference type="Proteomes" id="UP000006039"/>
    </source>
</evidence>
<dbReference type="InterPro" id="IPR013783">
    <property type="entry name" value="Ig-like_fold"/>
</dbReference>
<keyword evidence="8" id="KW-0326">Glycosidase</keyword>
<dbReference type="EMBL" id="GL385400">
    <property type="protein sequence ID" value="EJT71946.1"/>
    <property type="molecule type" value="Genomic_DNA"/>
</dbReference>
<proteinExistence type="inferred from homology"/>
<dbReference type="GeneID" id="20351655"/>
<dbReference type="InterPro" id="IPR002772">
    <property type="entry name" value="Glyco_hydro_3_C"/>
</dbReference>
<evidence type="ECO:0000256" key="7">
    <source>
        <dbReference type="ARBA" id="ARBA00023277"/>
    </source>
</evidence>
<dbReference type="Pfam" id="PF00933">
    <property type="entry name" value="Glyco_hydro_3"/>
    <property type="match status" value="1"/>
</dbReference>
<evidence type="ECO:0000313" key="13">
    <source>
        <dbReference type="EnsemblFungi" id="EJT71946"/>
    </source>
</evidence>
<keyword evidence="6" id="KW-0325">Glycoprotein</keyword>
<dbReference type="eggNOG" id="ENOG502QR4D">
    <property type="taxonomic scope" value="Eukaryota"/>
</dbReference>
<evidence type="ECO:0000256" key="6">
    <source>
        <dbReference type="ARBA" id="ARBA00023180"/>
    </source>
</evidence>
<dbReference type="PANTHER" id="PTHR42715">
    <property type="entry name" value="BETA-GLUCOSIDASE"/>
    <property type="match status" value="1"/>
</dbReference>
<accession>J3PCH6</accession>
<dbReference type="Gene3D" id="3.40.50.1700">
    <property type="entry name" value="Glycoside hydrolase family 3 C-terminal domain"/>
    <property type="match status" value="2"/>
</dbReference>
<dbReference type="PANTHER" id="PTHR42715:SF27">
    <property type="entry name" value="BETA-GLUCOSIDASE-RELATED"/>
    <property type="match status" value="1"/>
</dbReference>
<gene>
    <name evidence="13" type="primary">20351655</name>
    <name evidence="12" type="ORF">GGTG_11197</name>
</gene>
<keyword evidence="9" id="KW-0624">Polysaccharide degradation</keyword>
<name>J3PCH6_GAET3</name>
<reference evidence="12" key="2">
    <citation type="submission" date="2010-07" db="EMBL/GenBank/DDBJ databases">
        <authorList>
            <consortium name="The Broad Institute Genome Sequencing Platform"/>
            <consortium name="Broad Institute Genome Sequencing Center for Infectious Disease"/>
            <person name="Ma L.-J."/>
            <person name="Dead R."/>
            <person name="Young S."/>
            <person name="Zeng Q."/>
            <person name="Koehrsen M."/>
            <person name="Alvarado L."/>
            <person name="Berlin A."/>
            <person name="Chapman S.B."/>
            <person name="Chen Z."/>
            <person name="Freedman E."/>
            <person name="Gellesch M."/>
            <person name="Goldberg J."/>
            <person name="Griggs A."/>
            <person name="Gujja S."/>
            <person name="Heilman E.R."/>
            <person name="Heiman D."/>
            <person name="Hepburn T."/>
            <person name="Howarth C."/>
            <person name="Jen D."/>
            <person name="Larson L."/>
            <person name="Mehta T."/>
            <person name="Neiman D."/>
            <person name="Pearson M."/>
            <person name="Roberts A."/>
            <person name="Saif S."/>
            <person name="Shea T."/>
            <person name="Shenoy N."/>
            <person name="Sisk P."/>
            <person name="Stolte C."/>
            <person name="Sykes S."/>
            <person name="Walk T."/>
            <person name="White J."/>
            <person name="Yandava C."/>
            <person name="Haas B."/>
            <person name="Nusbaum C."/>
            <person name="Birren B."/>
        </authorList>
    </citation>
    <scope>NUCLEOTIDE SEQUENCE</scope>
    <source>
        <strain evidence="12">R3-111a-1</strain>
    </source>
</reference>
<evidence type="ECO:0000256" key="5">
    <source>
        <dbReference type="ARBA" id="ARBA00022801"/>
    </source>
</evidence>
<feature type="region of interest" description="Disordered" evidence="10">
    <location>
        <begin position="30"/>
        <end position="49"/>
    </location>
</feature>
<comment type="pathway">
    <text evidence="2">Glycan metabolism; cellulose degradation.</text>
</comment>
<dbReference type="SUPFAM" id="SSF51445">
    <property type="entry name" value="(Trans)glycosidases"/>
    <property type="match status" value="1"/>
</dbReference>
<dbReference type="Pfam" id="PF14310">
    <property type="entry name" value="Fn3-like"/>
    <property type="match status" value="1"/>
</dbReference>
<keyword evidence="5" id="KW-0378">Hydrolase</keyword>
<evidence type="ECO:0000256" key="9">
    <source>
        <dbReference type="ARBA" id="ARBA00023326"/>
    </source>
</evidence>
<keyword evidence="14" id="KW-1185">Reference proteome</keyword>
<dbReference type="EnsemblFungi" id="EJT71946">
    <property type="protein sequence ID" value="EJT71946"/>
    <property type="gene ID" value="GGTG_11197"/>
</dbReference>
<dbReference type="Gene3D" id="3.20.20.300">
    <property type="entry name" value="Glycoside hydrolase, family 3, N-terminal domain"/>
    <property type="match status" value="3"/>
</dbReference>
<dbReference type="RefSeq" id="XP_009227343.1">
    <property type="nucleotide sequence ID" value="XM_009229079.1"/>
</dbReference>
<feature type="region of interest" description="Disordered" evidence="10">
    <location>
        <begin position="418"/>
        <end position="463"/>
    </location>
</feature>
<dbReference type="OrthoDB" id="5239855at2759"/>
<evidence type="ECO:0000256" key="2">
    <source>
        <dbReference type="ARBA" id="ARBA00004987"/>
    </source>
</evidence>
<dbReference type="GO" id="GO:0008422">
    <property type="term" value="F:beta-glucosidase activity"/>
    <property type="evidence" value="ECO:0007669"/>
    <property type="project" value="UniProtKB-EC"/>
</dbReference>
<comment type="similarity">
    <text evidence="3">Belongs to the glycosyl hydrolase 3 family.</text>
</comment>
<dbReference type="HOGENOM" id="CLU_004542_4_0_1"/>
<organism evidence="12">
    <name type="scientific">Gaeumannomyces tritici (strain R3-111a-1)</name>
    <name type="common">Wheat and barley take-all root rot fungus</name>
    <name type="synonym">Gaeumannomyces graminis var. tritici</name>
    <dbReference type="NCBI Taxonomy" id="644352"/>
    <lineage>
        <taxon>Eukaryota</taxon>
        <taxon>Fungi</taxon>
        <taxon>Dikarya</taxon>
        <taxon>Ascomycota</taxon>
        <taxon>Pezizomycotina</taxon>
        <taxon>Sordariomycetes</taxon>
        <taxon>Sordariomycetidae</taxon>
        <taxon>Magnaporthales</taxon>
        <taxon>Magnaporthaceae</taxon>
        <taxon>Gaeumannomyces</taxon>
    </lineage>
</organism>
<dbReference type="EC" id="3.2.1.21" evidence="4"/>
<feature type="domain" description="Fibronectin type III-like" evidence="11">
    <location>
        <begin position="627"/>
        <end position="700"/>
    </location>
</feature>
<evidence type="ECO:0000313" key="12">
    <source>
        <dbReference type="EMBL" id="EJT71946.1"/>
    </source>
</evidence>
<dbReference type="Gene3D" id="2.60.40.10">
    <property type="entry name" value="Immunoglobulins"/>
    <property type="match status" value="1"/>
</dbReference>
<feature type="compositionally biased region" description="Low complexity" evidence="10">
    <location>
        <begin position="432"/>
        <end position="445"/>
    </location>
</feature>
<evidence type="ECO:0000256" key="3">
    <source>
        <dbReference type="ARBA" id="ARBA00005336"/>
    </source>
</evidence>
<dbReference type="GO" id="GO:0009251">
    <property type="term" value="P:glucan catabolic process"/>
    <property type="evidence" value="ECO:0007669"/>
    <property type="project" value="TreeGrafter"/>
</dbReference>
<keyword evidence="7" id="KW-0119">Carbohydrate metabolism</keyword>
<evidence type="ECO:0000256" key="10">
    <source>
        <dbReference type="SAM" id="MobiDB-lite"/>
    </source>
</evidence>
<protein>
    <recommendedName>
        <fullName evidence="4">beta-glucosidase</fullName>
        <ecNumber evidence="4">3.2.1.21</ecNumber>
    </recommendedName>
</protein>
<sequence>MGPWRVGIITDIKECWFQLGYNRRPKVPLTPSPISTIQGPPMPSSPSPTLDVEKTLESLSLAEKASLLAGSDFWHTAALPRHGVPAIKCTDGPNDARGGRFFNTVRPSACRAEPAWAQPGTGPWCGVPARCCCASARPRAHTCGWARTVNTETAKMAPDVRVPERALREVYLRPFQIAVRDGKPGVVMSSYNKVNGVRVSESRLVLDLILGQEWGFEGLVMSDWYGTYSCAKSLNAGLDMEIPGPARYRNTQATLAAVNSGKAGVHTIDERARKVLAFVRLATESVALLKNSAGALPVDAAACADVAVIGPNAGLAAACGGGSASLQPHYTSSVLEGIRAHLRAANPAARVHHEPGVFGHVLLPPFIAGKTVAEVPIELFNEPHTVPSRRAFDSLLILDTTYQLLEYEHPRRGWQRLHVQGGGARRRRRRLAAAPPRRGLPAGRQPGAGPGRGHPTCRPSGPALRARLRRGRAQRGPGEGRYGPRVHVTAAVLDANPAAAIATQAGNPIATPWRERAPAIVHSWYGGCEAGDTVADVLFGAANPSGSLPVTFLDRLEGGPAFLSFGSVMYAEDVFVGYRWFEARRIEPAFPFGHGLSYTTFRASDAEVALQVENTGSRSGAKLVRLYVSFVTARPLGKLCFLRPLRTVAGFEKVFLAAGECKLATLPIRKDDISVWDERRQSWCCEAGEYSVSAVTGADSLEGTFTIVKDIYWTGLECK</sequence>
<reference evidence="14" key="1">
    <citation type="submission" date="2010-07" db="EMBL/GenBank/DDBJ databases">
        <title>The genome sequence of Gaeumannomyces graminis var. tritici strain R3-111a-1.</title>
        <authorList>
            <consortium name="The Broad Institute Genome Sequencing Platform"/>
            <person name="Ma L.-J."/>
            <person name="Dead R."/>
            <person name="Young S."/>
            <person name="Zeng Q."/>
            <person name="Koehrsen M."/>
            <person name="Alvarado L."/>
            <person name="Berlin A."/>
            <person name="Chapman S.B."/>
            <person name="Chen Z."/>
            <person name="Freedman E."/>
            <person name="Gellesch M."/>
            <person name="Goldberg J."/>
            <person name="Griggs A."/>
            <person name="Gujja S."/>
            <person name="Heilman E.R."/>
            <person name="Heiman D."/>
            <person name="Hepburn T."/>
            <person name="Howarth C."/>
            <person name="Jen D."/>
            <person name="Larson L."/>
            <person name="Mehta T."/>
            <person name="Neiman D."/>
            <person name="Pearson M."/>
            <person name="Roberts A."/>
            <person name="Saif S."/>
            <person name="Shea T."/>
            <person name="Shenoy N."/>
            <person name="Sisk P."/>
            <person name="Stolte C."/>
            <person name="Sykes S."/>
            <person name="Walk T."/>
            <person name="White J."/>
            <person name="Yandava C."/>
            <person name="Haas B."/>
            <person name="Nusbaum C."/>
            <person name="Birren B."/>
        </authorList>
    </citation>
    <scope>NUCLEOTIDE SEQUENCE [LARGE SCALE GENOMIC DNA]</scope>
    <source>
        <strain evidence="14">R3-111a-1</strain>
    </source>
</reference>
<evidence type="ECO:0000256" key="8">
    <source>
        <dbReference type="ARBA" id="ARBA00023295"/>
    </source>
</evidence>
<dbReference type="InterPro" id="IPR017853">
    <property type="entry name" value="GH"/>
</dbReference>
<evidence type="ECO:0000259" key="11">
    <source>
        <dbReference type="SMART" id="SM01217"/>
    </source>
</evidence>
<dbReference type="Proteomes" id="UP000006039">
    <property type="component" value="Unassembled WGS sequence"/>
</dbReference>
<dbReference type="Pfam" id="PF01915">
    <property type="entry name" value="Glyco_hydro_3_C"/>
    <property type="match status" value="2"/>
</dbReference>
<reference evidence="13" key="5">
    <citation type="submission" date="2018-04" db="UniProtKB">
        <authorList>
            <consortium name="EnsemblFungi"/>
        </authorList>
    </citation>
    <scope>IDENTIFICATION</scope>
    <source>
        <strain evidence="13">R3-111a-1</strain>
    </source>
</reference>